<comment type="caution">
    <text evidence="3">The sequence shown here is derived from an EMBL/GenBank/DDBJ whole genome shotgun (WGS) entry which is preliminary data.</text>
</comment>
<keyword evidence="4" id="KW-1185">Reference proteome</keyword>
<dbReference type="Pfam" id="PF20152">
    <property type="entry name" value="DUF6534"/>
    <property type="match status" value="1"/>
</dbReference>
<sequence length="259" mass="28636">MAWRIRIISRLNWVAALIVLFALISLGGGVWTSATLAIIKRFARKPELSWTWLLASAVADVIITSSLVFSLSKQRTGFRGTDNAINRIIRLTIQTGLVTAIFATLDVVCFLVSPMTALYVDAVQLRPFPRPSSELIYTPRENYRNFVWDFALSKLYTNALISTLNARAGWDNVGDVHTDSNILFGNFSIYGVSTSRRGENTYQTTSRLHAANDLAHSGVDELDAASSPHSRATSVEFGVAITKEVNRIEDPLPVHHSTP</sequence>
<keyword evidence="1" id="KW-0812">Transmembrane</keyword>
<feature type="transmembrane region" description="Helical" evidence="1">
    <location>
        <begin position="91"/>
        <end position="120"/>
    </location>
</feature>
<name>A0ABR3JTH4_9AGAR</name>
<evidence type="ECO:0000313" key="4">
    <source>
        <dbReference type="Proteomes" id="UP001556367"/>
    </source>
</evidence>
<evidence type="ECO:0000313" key="3">
    <source>
        <dbReference type="EMBL" id="KAL0958480.1"/>
    </source>
</evidence>
<feature type="transmembrane region" description="Helical" evidence="1">
    <location>
        <begin position="50"/>
        <end position="71"/>
    </location>
</feature>
<accession>A0ABR3JTH4</accession>
<keyword evidence="1" id="KW-1133">Transmembrane helix</keyword>
<dbReference type="Proteomes" id="UP001556367">
    <property type="component" value="Unassembled WGS sequence"/>
</dbReference>
<dbReference type="InterPro" id="IPR045339">
    <property type="entry name" value="DUF6534"/>
</dbReference>
<dbReference type="PANTHER" id="PTHR40465:SF1">
    <property type="entry name" value="DUF6534 DOMAIN-CONTAINING PROTEIN"/>
    <property type="match status" value="1"/>
</dbReference>
<gene>
    <name evidence="3" type="ORF">HGRIS_000619</name>
</gene>
<protein>
    <recommendedName>
        <fullName evidence="2">DUF6534 domain-containing protein</fullName>
    </recommendedName>
</protein>
<evidence type="ECO:0000259" key="2">
    <source>
        <dbReference type="Pfam" id="PF20152"/>
    </source>
</evidence>
<proteinExistence type="predicted"/>
<keyword evidence="1" id="KW-0472">Membrane</keyword>
<feature type="domain" description="DUF6534" evidence="2">
    <location>
        <begin position="56"/>
        <end position="168"/>
    </location>
</feature>
<evidence type="ECO:0000256" key="1">
    <source>
        <dbReference type="SAM" id="Phobius"/>
    </source>
</evidence>
<reference evidence="4" key="1">
    <citation type="submission" date="2024-06" db="EMBL/GenBank/DDBJ databases">
        <title>Multi-omics analyses provide insights into the biosynthesis of the anticancer antibiotic pleurotin in Hohenbuehelia grisea.</title>
        <authorList>
            <person name="Weaver J.A."/>
            <person name="Alberti F."/>
        </authorList>
    </citation>
    <scope>NUCLEOTIDE SEQUENCE [LARGE SCALE GENOMIC DNA]</scope>
    <source>
        <strain evidence="4">T-177</strain>
    </source>
</reference>
<dbReference type="PANTHER" id="PTHR40465">
    <property type="entry name" value="CHROMOSOME 1, WHOLE GENOME SHOTGUN SEQUENCE"/>
    <property type="match status" value="1"/>
</dbReference>
<organism evidence="3 4">
    <name type="scientific">Hohenbuehelia grisea</name>
    <dbReference type="NCBI Taxonomy" id="104357"/>
    <lineage>
        <taxon>Eukaryota</taxon>
        <taxon>Fungi</taxon>
        <taxon>Dikarya</taxon>
        <taxon>Basidiomycota</taxon>
        <taxon>Agaricomycotina</taxon>
        <taxon>Agaricomycetes</taxon>
        <taxon>Agaricomycetidae</taxon>
        <taxon>Agaricales</taxon>
        <taxon>Pleurotineae</taxon>
        <taxon>Pleurotaceae</taxon>
        <taxon>Hohenbuehelia</taxon>
    </lineage>
</organism>
<dbReference type="EMBL" id="JASNQZ010000004">
    <property type="protein sequence ID" value="KAL0958480.1"/>
    <property type="molecule type" value="Genomic_DNA"/>
</dbReference>
<feature type="transmembrane region" description="Helical" evidence="1">
    <location>
        <begin position="12"/>
        <end position="38"/>
    </location>
</feature>